<evidence type="ECO:0000313" key="7">
    <source>
        <dbReference type="EMBL" id="MBC9205847.1"/>
    </source>
</evidence>
<feature type="transmembrane region" description="Helical" evidence="6">
    <location>
        <begin position="114"/>
        <end position="132"/>
    </location>
</feature>
<dbReference type="PANTHER" id="PTHR32196:SF15">
    <property type="entry name" value="SUGAR ABC TRANSPORTER PERMEASE PROTEIN"/>
    <property type="match status" value="1"/>
</dbReference>
<comment type="subcellular location">
    <subcellularLocation>
        <location evidence="1">Cell membrane</location>
        <topology evidence="1">Multi-pass membrane protein</topology>
    </subcellularLocation>
</comment>
<dbReference type="Pfam" id="PF02653">
    <property type="entry name" value="BPD_transp_2"/>
    <property type="match status" value="1"/>
</dbReference>
<comment type="caution">
    <text evidence="7">The sequence shown here is derived from an EMBL/GenBank/DDBJ whole genome shotgun (WGS) entry which is preliminary data.</text>
</comment>
<evidence type="ECO:0000256" key="5">
    <source>
        <dbReference type="ARBA" id="ARBA00023136"/>
    </source>
</evidence>
<feature type="transmembrane region" description="Helical" evidence="6">
    <location>
        <begin position="62"/>
        <end position="80"/>
    </location>
</feature>
<dbReference type="RefSeq" id="WP_187783009.1">
    <property type="nucleotide sequence ID" value="NZ_JACTVA010000003.1"/>
</dbReference>
<protein>
    <submittedName>
        <fullName evidence="7">ABC transporter permease</fullName>
    </submittedName>
</protein>
<dbReference type="EMBL" id="JACTVA010000003">
    <property type="protein sequence ID" value="MBC9205847.1"/>
    <property type="molecule type" value="Genomic_DNA"/>
</dbReference>
<feature type="transmembrane region" description="Helical" evidence="6">
    <location>
        <begin position="86"/>
        <end position="107"/>
    </location>
</feature>
<feature type="transmembrane region" description="Helical" evidence="6">
    <location>
        <begin position="205"/>
        <end position="228"/>
    </location>
</feature>
<evidence type="ECO:0000256" key="2">
    <source>
        <dbReference type="ARBA" id="ARBA00022475"/>
    </source>
</evidence>
<keyword evidence="4 6" id="KW-1133">Transmembrane helix</keyword>
<keyword evidence="5 6" id="KW-0472">Membrane</keyword>
<sequence>MSKKELGLALLLIVIGGITAALNPLFLSGVNLLNMANLIGLFGVFSIGQGLIIITGGIDLSVGSMFALLGVIFIDLLVNYELAWPLALLVVLVMGLVMGLLHGLLVTRLKLQPFVVTLCGLLIYRGIARYYTNDGTMGFGYAGNLDTLTWLAAGRSFGVPHPFIILMVVAVAMWVLLHRSVFGRYLYAVGRNEEAARHSGINTNAVIAGAYLIGGGLAGLSTVLLVFYTSSVSPSSFGNFYELYAIAAAVLGGCSLRGGEGSILGIVLGTVLLQILQNLVNILGIPSSLNFAVMGSVILLGVIADQQLGRRKQAKALNRSQAVAVPAE</sequence>
<evidence type="ECO:0000256" key="3">
    <source>
        <dbReference type="ARBA" id="ARBA00022692"/>
    </source>
</evidence>
<name>A0ABR7RH37_9PROT</name>
<evidence type="ECO:0000313" key="8">
    <source>
        <dbReference type="Proteomes" id="UP000626026"/>
    </source>
</evidence>
<reference evidence="7 8" key="1">
    <citation type="journal article" date="2013" name="Int. J. Syst. Evol. Microbiol.">
        <title>Roseomonas aerophila sp. nov., isolated from air.</title>
        <authorList>
            <person name="Kim S.J."/>
            <person name="Weon H.Y."/>
            <person name="Ahn J.H."/>
            <person name="Hong S.B."/>
            <person name="Seok S.J."/>
            <person name="Whang K.S."/>
            <person name="Kwon S.W."/>
        </authorList>
    </citation>
    <scope>NUCLEOTIDE SEQUENCE [LARGE SCALE GENOMIC DNA]</scope>
    <source>
        <strain evidence="7 8">NBRC 108923</strain>
    </source>
</reference>
<keyword evidence="8" id="KW-1185">Reference proteome</keyword>
<proteinExistence type="predicted"/>
<accession>A0ABR7RH37</accession>
<gene>
    <name evidence="7" type="ORF">IBL26_03290</name>
</gene>
<evidence type="ECO:0000256" key="1">
    <source>
        <dbReference type="ARBA" id="ARBA00004651"/>
    </source>
</evidence>
<dbReference type="PANTHER" id="PTHR32196">
    <property type="entry name" value="ABC TRANSPORTER PERMEASE PROTEIN YPHD-RELATED-RELATED"/>
    <property type="match status" value="1"/>
</dbReference>
<dbReference type="InterPro" id="IPR001851">
    <property type="entry name" value="ABC_transp_permease"/>
</dbReference>
<feature type="transmembrane region" description="Helical" evidence="6">
    <location>
        <begin position="152"/>
        <end position="177"/>
    </location>
</feature>
<dbReference type="CDD" id="cd06579">
    <property type="entry name" value="TM_PBP1_transp_AraH_like"/>
    <property type="match status" value="1"/>
</dbReference>
<keyword evidence="3 6" id="KW-0812">Transmembrane</keyword>
<feature type="transmembrane region" description="Helical" evidence="6">
    <location>
        <begin position="291"/>
        <end position="309"/>
    </location>
</feature>
<dbReference type="Proteomes" id="UP000626026">
    <property type="component" value="Unassembled WGS sequence"/>
</dbReference>
<evidence type="ECO:0000256" key="4">
    <source>
        <dbReference type="ARBA" id="ARBA00022989"/>
    </source>
</evidence>
<keyword evidence="2" id="KW-1003">Cell membrane</keyword>
<organism evidence="7 8">
    <name type="scientific">Teichococcus aerophilus</name>
    <dbReference type="NCBI Taxonomy" id="1224513"/>
    <lineage>
        <taxon>Bacteria</taxon>
        <taxon>Pseudomonadati</taxon>
        <taxon>Pseudomonadota</taxon>
        <taxon>Alphaproteobacteria</taxon>
        <taxon>Acetobacterales</taxon>
        <taxon>Roseomonadaceae</taxon>
        <taxon>Roseomonas</taxon>
    </lineage>
</organism>
<feature type="transmembrane region" description="Helical" evidence="6">
    <location>
        <begin position="36"/>
        <end position="55"/>
    </location>
</feature>
<evidence type="ECO:0000256" key="6">
    <source>
        <dbReference type="SAM" id="Phobius"/>
    </source>
</evidence>